<accession>A0ACB7G1G0</accession>
<protein>
    <submittedName>
        <fullName evidence="1">Uncharacterized protein</fullName>
    </submittedName>
</protein>
<keyword evidence="2" id="KW-1185">Reference proteome</keyword>
<dbReference type="Proteomes" id="UP000091857">
    <property type="component" value="Chromosome 18"/>
</dbReference>
<evidence type="ECO:0000313" key="1">
    <source>
        <dbReference type="EMBL" id="KAG8633563.1"/>
    </source>
</evidence>
<reference evidence="2" key="1">
    <citation type="journal article" date="2016" name="Nat. Biotechnol.">
        <title>Sequencing wild and cultivated cassava and related species reveals extensive interspecific hybridization and genetic diversity.</title>
        <authorList>
            <person name="Bredeson J.V."/>
            <person name="Lyons J.B."/>
            <person name="Prochnik S.E."/>
            <person name="Wu G.A."/>
            <person name="Ha C.M."/>
            <person name="Edsinger-Gonzales E."/>
            <person name="Grimwood J."/>
            <person name="Schmutz J."/>
            <person name="Rabbi I.Y."/>
            <person name="Egesi C."/>
            <person name="Nauluvula P."/>
            <person name="Lebot V."/>
            <person name="Ndunguru J."/>
            <person name="Mkamilo G."/>
            <person name="Bart R.S."/>
            <person name="Setter T.L."/>
            <person name="Gleadow R.M."/>
            <person name="Kulakow P."/>
            <person name="Ferguson M.E."/>
            <person name="Rounsley S."/>
            <person name="Rokhsar D.S."/>
        </authorList>
    </citation>
    <scope>NUCLEOTIDE SEQUENCE [LARGE SCALE GENOMIC DNA]</scope>
    <source>
        <strain evidence="2">cv. AM560-2</strain>
    </source>
</reference>
<name>A0ACB7G1G0_MANES</name>
<sequence length="437" mass="49635">MEGLRPIHVTKEDGEDEGQLLSPVSRIFHQPNCSVYIILFLGFKTPINPDGLKPALAHIFLRHPRFLSLLVVDDNGKDMRWVRTEVNLDNHLIIPTFDPSMESPDKYVEDYAANLSTTVINKSIPLWDVHILNLETSEAKSTVIIRVHHSLGDGTSLMALLLSCSRKVSNPEELPTIPTTKTRNPMFNSCRLWQFFLKLWLSMLVCWNTIVDVVMFMATVFFLDDTKTPLKSPEIGIVYTPSRRRFVHTTISLDDVKLVKNAMDATINDVMVGVTQAALSRYLNRKYGDEAKEGKNNLPKNIRLRAAVAVDIRPYSYSHTYQDVIKTNMWGNKIGFILFPFKIALRDDPLDHVREAMLVSKRKKASLEAKFTHFLAKLCSRFFDIRIPSMLSRTTIGFSNLPGPRDEISCLGYKVTFMAPSLYGQACVSILTSSYMK</sequence>
<gene>
    <name evidence="1" type="ORF">MANES_18G115800v8</name>
</gene>
<evidence type="ECO:0000313" key="2">
    <source>
        <dbReference type="Proteomes" id="UP000091857"/>
    </source>
</evidence>
<comment type="caution">
    <text evidence="1">The sequence shown here is derived from an EMBL/GenBank/DDBJ whole genome shotgun (WGS) entry which is preliminary data.</text>
</comment>
<organism evidence="1 2">
    <name type="scientific">Manihot esculenta</name>
    <name type="common">Cassava</name>
    <name type="synonym">Jatropha manihot</name>
    <dbReference type="NCBI Taxonomy" id="3983"/>
    <lineage>
        <taxon>Eukaryota</taxon>
        <taxon>Viridiplantae</taxon>
        <taxon>Streptophyta</taxon>
        <taxon>Embryophyta</taxon>
        <taxon>Tracheophyta</taxon>
        <taxon>Spermatophyta</taxon>
        <taxon>Magnoliopsida</taxon>
        <taxon>eudicotyledons</taxon>
        <taxon>Gunneridae</taxon>
        <taxon>Pentapetalae</taxon>
        <taxon>rosids</taxon>
        <taxon>fabids</taxon>
        <taxon>Malpighiales</taxon>
        <taxon>Euphorbiaceae</taxon>
        <taxon>Crotonoideae</taxon>
        <taxon>Manihoteae</taxon>
        <taxon>Manihot</taxon>
    </lineage>
</organism>
<dbReference type="EMBL" id="CM004404">
    <property type="protein sequence ID" value="KAG8633563.1"/>
    <property type="molecule type" value="Genomic_DNA"/>
</dbReference>
<proteinExistence type="predicted"/>